<feature type="transmembrane region" description="Helical" evidence="10">
    <location>
        <begin position="388"/>
        <end position="407"/>
    </location>
</feature>
<feature type="domain" description="G-protein coupled receptors family 3 profile" evidence="12">
    <location>
        <begin position="421"/>
        <end position="637"/>
    </location>
</feature>
<comment type="subcellular location">
    <subcellularLocation>
        <location evidence="1">Membrane</location>
        <topology evidence="1">Multi-pass membrane protein</topology>
    </subcellularLocation>
</comment>
<evidence type="ECO:0000256" key="8">
    <source>
        <dbReference type="ARBA" id="ARBA00023224"/>
    </source>
</evidence>
<dbReference type="Pfam" id="PF00003">
    <property type="entry name" value="7tm_3"/>
    <property type="match status" value="1"/>
</dbReference>
<feature type="compositionally biased region" description="Low complexity" evidence="9">
    <location>
        <begin position="709"/>
        <end position="719"/>
    </location>
</feature>
<dbReference type="CDD" id="cd15047">
    <property type="entry name" value="7tmC_GABA-B-like"/>
    <property type="match status" value="1"/>
</dbReference>
<proteinExistence type="predicted"/>
<feature type="chain" id="PRO_5040374820" evidence="11">
    <location>
        <begin position="30"/>
        <end position="1147"/>
    </location>
</feature>
<evidence type="ECO:0000259" key="12">
    <source>
        <dbReference type="PROSITE" id="PS50259"/>
    </source>
</evidence>
<feature type="compositionally biased region" description="Basic and acidic residues" evidence="9">
    <location>
        <begin position="1066"/>
        <end position="1101"/>
    </location>
</feature>
<feature type="transmembrane region" description="Helical" evidence="10">
    <location>
        <begin position="471"/>
        <end position="496"/>
    </location>
</feature>
<dbReference type="OrthoDB" id="411630at2759"/>
<keyword evidence="11" id="KW-0732">Signal</keyword>
<reference evidence="13" key="1">
    <citation type="submission" date="2020-06" db="EMBL/GenBank/DDBJ databases">
        <authorList>
            <consortium name="Plant Systems Biology data submission"/>
        </authorList>
    </citation>
    <scope>NUCLEOTIDE SEQUENCE</scope>
    <source>
        <strain evidence="13">D6</strain>
    </source>
</reference>
<dbReference type="InterPro" id="IPR017978">
    <property type="entry name" value="GPCR_3_C"/>
</dbReference>
<dbReference type="PRINTS" id="PR01176">
    <property type="entry name" value="GABABRECEPTR"/>
</dbReference>
<feature type="compositionally biased region" description="Acidic residues" evidence="9">
    <location>
        <begin position="1054"/>
        <end position="1065"/>
    </location>
</feature>
<feature type="region of interest" description="Disordered" evidence="9">
    <location>
        <begin position="774"/>
        <end position="1123"/>
    </location>
</feature>
<dbReference type="InterPro" id="IPR000337">
    <property type="entry name" value="GPCR_3"/>
</dbReference>
<feature type="compositionally biased region" description="Low complexity" evidence="9">
    <location>
        <begin position="652"/>
        <end position="663"/>
    </location>
</feature>
<feature type="region of interest" description="Disordered" evidence="9">
    <location>
        <begin position="651"/>
        <end position="719"/>
    </location>
</feature>
<dbReference type="PRINTS" id="PR00248">
    <property type="entry name" value="GPCRMGR"/>
</dbReference>
<keyword evidence="6 13" id="KW-0675">Receptor</keyword>
<dbReference type="InterPro" id="IPR002455">
    <property type="entry name" value="GPCR3_GABA-B"/>
</dbReference>
<keyword evidence="8" id="KW-0807">Transducer</keyword>
<feature type="signal peptide" evidence="11">
    <location>
        <begin position="1"/>
        <end position="29"/>
    </location>
</feature>
<dbReference type="GO" id="GO:0004965">
    <property type="term" value="F:G protein-coupled GABA receptor activity"/>
    <property type="evidence" value="ECO:0007669"/>
    <property type="project" value="InterPro"/>
</dbReference>
<keyword evidence="2 10" id="KW-0812">Transmembrane</keyword>
<dbReference type="AlphaFoldDB" id="A0A9N8H6U5"/>
<gene>
    <name evidence="13" type="ORF">SEMRO_53_G031380.1</name>
</gene>
<evidence type="ECO:0000256" key="11">
    <source>
        <dbReference type="SAM" id="SignalP"/>
    </source>
</evidence>
<evidence type="ECO:0000256" key="2">
    <source>
        <dbReference type="ARBA" id="ARBA00022692"/>
    </source>
</evidence>
<evidence type="ECO:0000256" key="9">
    <source>
        <dbReference type="SAM" id="MobiDB-lite"/>
    </source>
</evidence>
<evidence type="ECO:0000256" key="5">
    <source>
        <dbReference type="ARBA" id="ARBA00023136"/>
    </source>
</evidence>
<evidence type="ECO:0000313" key="13">
    <source>
        <dbReference type="EMBL" id="CAB9499078.1"/>
    </source>
</evidence>
<evidence type="ECO:0000256" key="3">
    <source>
        <dbReference type="ARBA" id="ARBA00022989"/>
    </source>
</evidence>
<evidence type="ECO:0000256" key="1">
    <source>
        <dbReference type="ARBA" id="ARBA00004141"/>
    </source>
</evidence>
<feature type="compositionally biased region" description="Polar residues" evidence="9">
    <location>
        <begin position="681"/>
        <end position="697"/>
    </location>
</feature>
<dbReference type="PANTHER" id="PTHR10519">
    <property type="entry name" value="GABA-B RECEPTOR"/>
    <property type="match status" value="1"/>
</dbReference>
<keyword evidence="4" id="KW-0297">G-protein coupled receptor</keyword>
<feature type="transmembrane region" description="Helical" evidence="10">
    <location>
        <begin position="427"/>
        <end position="451"/>
    </location>
</feature>
<dbReference type="PANTHER" id="PTHR10519:SF20">
    <property type="entry name" value="G-PROTEIN COUPLED RECEPTOR 156-RELATED"/>
    <property type="match status" value="1"/>
</dbReference>
<feature type="transmembrane region" description="Helical" evidence="10">
    <location>
        <begin position="573"/>
        <end position="595"/>
    </location>
</feature>
<feature type="compositionally biased region" description="Low complexity" evidence="9">
    <location>
        <begin position="1044"/>
        <end position="1053"/>
    </location>
</feature>
<sequence>MTMRIRQQTLVSLLPLLLILSLLPRCAFGSIVEPPFEVPSSVTLRAAVLHAPPFATVEANANGTGYSFSGFQVDLLERLKVFAERDNVHLDFDLTVAPSFYDAALNLVAHDCVPPYGQQHDQSCQQLDFILGNFYATPERAFRVDLSPAWLKSTIATIKFKDKQNNGQDLDFTTLTQASDHGGTVCIKDGTFYAGVVREKFPRANFQVCDSYDTCIDALKAEHCQLYADDELQLHYRAAIDSSLEVTPERFNTQWIVWPMSFELDPAIRTLMSRWIYAATVNATIDDLYHQYFQKALCPVGTAGANCELPCDPDHGVAGANGLCVCTSIKWTGDDCSLEVPEDTNSIPASLKALTYSMLAINVVVIIICLLWLHHYRFSQQVRYTQPFFLRLVLLGCLISSCTIIPMAMEDGGNIDNAPDSCMAIPWLYSVGFSVTFGTLFAKILRVYLIFTQAAEHQKSPQAIQSNTRRYYVTFHETLMVIGVVLLIDVAILVVWTVVDPLTWHRVIIREDQFGVPVESEGFCASDSWVVFGGIIGFFHLSLLAIACILCYKARDIPTKFSEGKTVSIAMISHLQIMVVGVPILIILGTSYASFFVRSVIIWMNDLAVVSLIFGNLMYSVYMTPPEDNRASFVRREISAAVSQFSKRKFNSSSSLLPPKTSSLPPPDQMEEFSASEPLEVSQNDNQQEASPSTSTPPLHRTPAPLPISSLTLGSTTTSSRKSVSWGMAYFSECGVDEETGVPFVADEQEVVPIVDSGNEASLPVVYPLPIDANSPPEQANRNKRFCSGSAHTAPQIVKRPCPSPESSEEFHADATNYGPIMPKRKSSVKSVSSSSDTTSTKHSGARSFSTRSSGCRSHSCSHSFVPQPRIEEECPECSGMLDEKDTAPSQNTGMLAFPAGAREEESDTTSRLSQLDESLDKSAQEIQEELLGNPRASLESAQGAPMKPDRRPTAPEESSSSSSVGEGLLAIARKLVPKVRLDPRKFERRPEHPESSSPSGDMSSPCRSRHSSEFTCPKPPQAPGRRNSSSFLDIDSLGSMNMSDSDINLSSDSDTDSDSEDGIDGGDRDCFNISARQEDDKVMDMNSDVMEKPESAERRNTNLSIYSSITTEDTTATSDHEDTDYLGPAAKGLLNTDDGAVLPTVA</sequence>
<keyword evidence="7" id="KW-0325">Glycoprotein</keyword>
<dbReference type="GO" id="GO:0038039">
    <property type="term" value="C:G protein-coupled receptor heterodimeric complex"/>
    <property type="evidence" value="ECO:0007669"/>
    <property type="project" value="TreeGrafter"/>
</dbReference>
<dbReference type="EMBL" id="CAICTM010000052">
    <property type="protein sequence ID" value="CAB9499078.1"/>
    <property type="molecule type" value="Genomic_DNA"/>
</dbReference>
<dbReference type="Gene3D" id="3.40.190.10">
    <property type="entry name" value="Periplasmic binding protein-like II"/>
    <property type="match status" value="2"/>
</dbReference>
<feature type="transmembrane region" description="Helical" evidence="10">
    <location>
        <begin position="529"/>
        <end position="552"/>
    </location>
</feature>
<dbReference type="PROSITE" id="PS50259">
    <property type="entry name" value="G_PROTEIN_RECEP_F3_4"/>
    <property type="match status" value="1"/>
</dbReference>
<feature type="compositionally biased region" description="Polar residues" evidence="9">
    <location>
        <begin position="1102"/>
        <end position="1118"/>
    </location>
</feature>
<feature type="compositionally biased region" description="Basic and acidic residues" evidence="9">
    <location>
        <begin position="980"/>
        <end position="995"/>
    </location>
</feature>
<feature type="transmembrane region" description="Helical" evidence="10">
    <location>
        <begin position="353"/>
        <end position="376"/>
    </location>
</feature>
<comment type="caution">
    <text evidence="13">The sequence shown here is derived from an EMBL/GenBank/DDBJ whole genome shotgun (WGS) entry which is preliminary data.</text>
</comment>
<feature type="compositionally biased region" description="Low complexity" evidence="9">
    <location>
        <begin position="996"/>
        <end position="1007"/>
    </location>
</feature>
<evidence type="ECO:0000313" key="14">
    <source>
        <dbReference type="Proteomes" id="UP001153069"/>
    </source>
</evidence>
<dbReference type="SUPFAM" id="SSF53850">
    <property type="entry name" value="Periplasmic binding protein-like II"/>
    <property type="match status" value="1"/>
</dbReference>
<name>A0A9N8H6U5_9STRA</name>
<evidence type="ECO:0000256" key="6">
    <source>
        <dbReference type="ARBA" id="ARBA00023170"/>
    </source>
</evidence>
<feature type="compositionally biased region" description="Low complexity" evidence="9">
    <location>
        <begin position="829"/>
        <end position="865"/>
    </location>
</feature>
<dbReference type="Proteomes" id="UP001153069">
    <property type="component" value="Unassembled WGS sequence"/>
</dbReference>
<evidence type="ECO:0000256" key="4">
    <source>
        <dbReference type="ARBA" id="ARBA00023040"/>
    </source>
</evidence>
<protein>
    <submittedName>
        <fullName evidence="13">Acid type B receptor subunit 1</fullName>
    </submittedName>
</protein>
<organism evidence="13 14">
    <name type="scientific">Seminavis robusta</name>
    <dbReference type="NCBI Taxonomy" id="568900"/>
    <lineage>
        <taxon>Eukaryota</taxon>
        <taxon>Sar</taxon>
        <taxon>Stramenopiles</taxon>
        <taxon>Ochrophyta</taxon>
        <taxon>Bacillariophyta</taxon>
        <taxon>Bacillariophyceae</taxon>
        <taxon>Bacillariophycidae</taxon>
        <taxon>Naviculales</taxon>
        <taxon>Naviculaceae</taxon>
        <taxon>Seminavis</taxon>
    </lineage>
</organism>
<keyword evidence="3 10" id="KW-1133">Transmembrane helix</keyword>
<accession>A0A9N8H6U5</accession>
<evidence type="ECO:0000256" key="7">
    <source>
        <dbReference type="ARBA" id="ARBA00023180"/>
    </source>
</evidence>
<evidence type="ECO:0000256" key="10">
    <source>
        <dbReference type="SAM" id="Phobius"/>
    </source>
</evidence>
<keyword evidence="5 10" id="KW-0472">Membrane</keyword>
<keyword evidence="14" id="KW-1185">Reference proteome</keyword>